<protein>
    <submittedName>
        <fullName evidence="5">AMP-binding domain-containing protein</fullName>
    </submittedName>
</protein>
<accession>A0A0K0D6U8</accession>
<dbReference type="SUPFAM" id="SSF56801">
    <property type="entry name" value="Acetyl-CoA synthetase-like"/>
    <property type="match status" value="1"/>
</dbReference>
<dbReference type="Gene3D" id="3.40.50.12780">
    <property type="entry name" value="N-terminal domain of ligase-like"/>
    <property type="match status" value="1"/>
</dbReference>
<proteinExistence type="predicted"/>
<dbReference type="InterPro" id="IPR020845">
    <property type="entry name" value="AMP-binding_CS"/>
</dbReference>
<dbReference type="InterPro" id="IPR042099">
    <property type="entry name" value="ANL_N_sf"/>
</dbReference>
<comment type="subcellular location">
    <subcellularLocation>
        <location evidence="1">Peroxisome</location>
    </subcellularLocation>
</comment>
<reference evidence="5" key="2">
    <citation type="submission" date="2017-02" db="UniProtKB">
        <authorList>
            <consortium name="WormBaseParasite"/>
        </authorList>
    </citation>
    <scope>IDENTIFICATION</scope>
</reference>
<feature type="domain" description="AMP-dependent synthetase/ligase" evidence="3">
    <location>
        <begin position="60"/>
        <end position="242"/>
    </location>
</feature>
<dbReference type="STRING" id="6313.A0A0K0D6U8"/>
<dbReference type="GO" id="GO:0005777">
    <property type="term" value="C:peroxisome"/>
    <property type="evidence" value="ECO:0007669"/>
    <property type="project" value="UniProtKB-SubCell"/>
</dbReference>
<name>A0A0K0D6U8_ANGCA</name>
<evidence type="ECO:0000313" key="5">
    <source>
        <dbReference type="WBParaSite" id="ACAC_0000579301-mRNA-1"/>
    </source>
</evidence>
<evidence type="ECO:0000256" key="1">
    <source>
        <dbReference type="ARBA" id="ARBA00004275"/>
    </source>
</evidence>
<evidence type="ECO:0000313" key="4">
    <source>
        <dbReference type="Proteomes" id="UP000035642"/>
    </source>
</evidence>
<reference evidence="4" key="1">
    <citation type="submission" date="2012-09" db="EMBL/GenBank/DDBJ databases">
        <authorList>
            <person name="Martin A.A."/>
        </authorList>
    </citation>
    <scope>NUCLEOTIDE SEQUENCE</scope>
</reference>
<dbReference type="GO" id="GO:0016405">
    <property type="term" value="F:CoA-ligase activity"/>
    <property type="evidence" value="ECO:0007669"/>
    <property type="project" value="TreeGrafter"/>
</dbReference>
<dbReference type="PROSITE" id="PS00455">
    <property type="entry name" value="AMP_BINDING"/>
    <property type="match status" value="1"/>
</dbReference>
<evidence type="ECO:0000256" key="2">
    <source>
        <dbReference type="ARBA" id="ARBA00023140"/>
    </source>
</evidence>
<dbReference type="InterPro" id="IPR000873">
    <property type="entry name" value="AMP-dep_synth/lig_dom"/>
</dbReference>
<dbReference type="AlphaFoldDB" id="A0A0K0D6U8"/>
<dbReference type="WBParaSite" id="ACAC_0000579301-mRNA-1">
    <property type="protein sequence ID" value="ACAC_0000579301-mRNA-1"/>
    <property type="gene ID" value="ACAC_0000579301"/>
</dbReference>
<evidence type="ECO:0000259" key="3">
    <source>
        <dbReference type="Pfam" id="PF00501"/>
    </source>
</evidence>
<keyword evidence="2" id="KW-0576">Peroxisome</keyword>
<sequence>MEIQNTFQIQWDKTPYQSFTDYFFAKISTHGSNLAIVDVDTGNQWRYSEIRGWCDTCSIRVAVITSTSGQAVFVHLACALIGCPAVAVDGWSTVDEMWHVIDLSESTHLIVEAQFMTKADEVRRKTAMRGGGRIKQVRNIDDVLSNNRILDLYMCLIQLEENGMEELCEISSDVPTVLNPNAGHNPLLIFFTSGTTGLPKAAEFAHRSLMINIQQMSLPLYGPVQPRERFLLPLSISHIFGAISA</sequence>
<organism evidence="4 5">
    <name type="scientific">Angiostrongylus cantonensis</name>
    <name type="common">Rat lungworm</name>
    <dbReference type="NCBI Taxonomy" id="6313"/>
    <lineage>
        <taxon>Eukaryota</taxon>
        <taxon>Metazoa</taxon>
        <taxon>Ecdysozoa</taxon>
        <taxon>Nematoda</taxon>
        <taxon>Chromadorea</taxon>
        <taxon>Rhabditida</taxon>
        <taxon>Rhabditina</taxon>
        <taxon>Rhabditomorpha</taxon>
        <taxon>Strongyloidea</taxon>
        <taxon>Metastrongylidae</taxon>
        <taxon>Angiostrongylus</taxon>
    </lineage>
</organism>
<dbReference type="PANTHER" id="PTHR24096:SF168">
    <property type="entry name" value="AMP-BINDING DOMAIN-CONTAINING PROTEIN"/>
    <property type="match status" value="1"/>
</dbReference>
<dbReference type="PANTHER" id="PTHR24096">
    <property type="entry name" value="LONG-CHAIN-FATTY-ACID--COA LIGASE"/>
    <property type="match status" value="1"/>
</dbReference>
<dbReference type="Proteomes" id="UP000035642">
    <property type="component" value="Unassembled WGS sequence"/>
</dbReference>
<keyword evidence="4" id="KW-1185">Reference proteome</keyword>
<dbReference type="Pfam" id="PF00501">
    <property type="entry name" value="AMP-binding"/>
    <property type="match status" value="1"/>
</dbReference>